<evidence type="ECO:0000256" key="4">
    <source>
        <dbReference type="ARBA" id="ARBA00022670"/>
    </source>
</evidence>
<gene>
    <name evidence="11" type="ORF">COEREDRAFT_79570</name>
</gene>
<dbReference type="SUPFAM" id="SSF102712">
    <property type="entry name" value="JAB1/MPN domain"/>
    <property type="match status" value="1"/>
</dbReference>
<dbReference type="OrthoDB" id="605656at2759"/>
<evidence type="ECO:0000256" key="6">
    <source>
        <dbReference type="ARBA" id="ARBA00022790"/>
    </source>
</evidence>
<dbReference type="EMBL" id="KZ303488">
    <property type="protein sequence ID" value="PIA19067.1"/>
    <property type="molecule type" value="Genomic_DNA"/>
</dbReference>
<reference evidence="11 12" key="1">
    <citation type="journal article" date="2015" name="Genome Biol. Evol.">
        <title>Phylogenomic analyses indicate that early fungi evolved digesting cell walls of algal ancestors of land plants.</title>
        <authorList>
            <person name="Chang Y."/>
            <person name="Wang S."/>
            <person name="Sekimoto S."/>
            <person name="Aerts A.L."/>
            <person name="Choi C."/>
            <person name="Clum A."/>
            <person name="LaButti K.M."/>
            <person name="Lindquist E.A."/>
            <person name="Yee Ngan C."/>
            <person name="Ohm R.A."/>
            <person name="Salamov A.A."/>
            <person name="Grigoriev I.V."/>
            <person name="Spatafora J.W."/>
            <person name="Berbee M.L."/>
        </authorList>
    </citation>
    <scope>NUCLEOTIDE SEQUENCE [LARGE SCALE GENOMIC DNA]</scope>
    <source>
        <strain evidence="11 12">NRRL 1564</strain>
    </source>
</reference>
<sequence>MQRNSSIEEVDSALKLFELENNILPLNQCDEEIYCFDEEVRAQQLEEAPWKSNPHYFRKVEISSVALVKMVMHARSGDNIEVMGLMLGKVIGNTMVVLDAFALPVEGSETRVNAQDDSYAYMVGYLERSQATGQKEPVIGWYHSHPGYGCWLSGIDVATQALHQVHEDPFLAVVIDPKRTMSAGKVDLGAFRTLPEDHTSGSAGVDGRRIVETDGYQSVPLSKIEDFGVHSAKYYPLDVSYFKSTLDQRLMERLWRKHWIKTLTQSPLITNSEFTTQMVNEIADKIDTFNRDSKKGVAYNQILSESDAIAQEIAQGHKSQELKQRLFCKAQGIPNTNFP</sequence>
<dbReference type="Proteomes" id="UP000242474">
    <property type="component" value="Unassembled WGS sequence"/>
</dbReference>
<evidence type="ECO:0000256" key="7">
    <source>
        <dbReference type="ARBA" id="ARBA00022801"/>
    </source>
</evidence>
<evidence type="ECO:0000256" key="2">
    <source>
        <dbReference type="ARBA" id="ARBA00011098"/>
    </source>
</evidence>
<evidence type="ECO:0000256" key="9">
    <source>
        <dbReference type="ARBA" id="ARBA00023049"/>
    </source>
</evidence>
<dbReference type="PANTHER" id="PTHR10410">
    <property type="entry name" value="EUKARYOTIC TRANSLATION INITIATION FACTOR 3 -RELATED"/>
    <property type="match status" value="1"/>
</dbReference>
<keyword evidence="6" id="KW-0736">Signalosome</keyword>
<evidence type="ECO:0000256" key="5">
    <source>
        <dbReference type="ARBA" id="ARBA00022723"/>
    </source>
</evidence>
<dbReference type="GO" id="GO:0000338">
    <property type="term" value="P:protein deneddylation"/>
    <property type="evidence" value="ECO:0007669"/>
    <property type="project" value="UniProtKB-ARBA"/>
</dbReference>
<protein>
    <recommendedName>
        <fullName evidence="3">COP9 signalosome complex subunit 5</fullName>
    </recommendedName>
</protein>
<keyword evidence="7" id="KW-0378">Hydrolase</keyword>
<dbReference type="PROSITE" id="PS50249">
    <property type="entry name" value="MPN"/>
    <property type="match status" value="1"/>
</dbReference>
<keyword evidence="4" id="KW-0645">Protease</keyword>
<feature type="domain" description="MPN" evidence="10">
    <location>
        <begin position="60"/>
        <end position="197"/>
    </location>
</feature>
<evidence type="ECO:0000259" key="10">
    <source>
        <dbReference type="PROSITE" id="PS50249"/>
    </source>
</evidence>
<keyword evidence="8" id="KW-0862">Zinc</keyword>
<organism evidence="11 12">
    <name type="scientific">Coemansia reversa (strain ATCC 12441 / NRRL 1564)</name>
    <dbReference type="NCBI Taxonomy" id="763665"/>
    <lineage>
        <taxon>Eukaryota</taxon>
        <taxon>Fungi</taxon>
        <taxon>Fungi incertae sedis</taxon>
        <taxon>Zoopagomycota</taxon>
        <taxon>Kickxellomycotina</taxon>
        <taxon>Kickxellomycetes</taxon>
        <taxon>Kickxellales</taxon>
        <taxon>Kickxellaceae</taxon>
        <taxon>Coemansia</taxon>
    </lineage>
</organism>
<evidence type="ECO:0000313" key="11">
    <source>
        <dbReference type="EMBL" id="PIA19067.1"/>
    </source>
</evidence>
<dbReference type="GO" id="GO:0008180">
    <property type="term" value="C:COP9 signalosome"/>
    <property type="evidence" value="ECO:0007669"/>
    <property type="project" value="UniProtKB-KW"/>
</dbReference>
<keyword evidence="5" id="KW-0479">Metal-binding</keyword>
<evidence type="ECO:0000256" key="3">
    <source>
        <dbReference type="ARBA" id="ARBA00014880"/>
    </source>
</evidence>
<accession>A0A2G5BK00</accession>
<comment type="subunit">
    <text evidence="2">Component of the COP9 signalosome (CSN) complex.</text>
</comment>
<name>A0A2G5BK00_COERN</name>
<dbReference type="InterPro" id="IPR050242">
    <property type="entry name" value="JAMM_MPN+_peptidase_M67A"/>
</dbReference>
<keyword evidence="9" id="KW-0482">Metalloprotease</keyword>
<dbReference type="Gene3D" id="3.40.140.10">
    <property type="entry name" value="Cytidine Deaminase, domain 2"/>
    <property type="match status" value="1"/>
</dbReference>
<dbReference type="GO" id="GO:0046872">
    <property type="term" value="F:metal ion binding"/>
    <property type="evidence" value="ECO:0007669"/>
    <property type="project" value="UniProtKB-KW"/>
</dbReference>
<evidence type="ECO:0000256" key="1">
    <source>
        <dbReference type="ARBA" id="ARBA00006008"/>
    </source>
</evidence>
<dbReference type="Pfam" id="PF01398">
    <property type="entry name" value="JAB"/>
    <property type="match status" value="1"/>
</dbReference>
<keyword evidence="12" id="KW-1185">Reference proteome</keyword>
<proteinExistence type="inferred from homology"/>
<comment type="similarity">
    <text evidence="1">Belongs to the peptidase M67A family. CSN5 subfamily.</text>
</comment>
<dbReference type="CDD" id="cd08069">
    <property type="entry name" value="MPN_RPN11_CSN5"/>
    <property type="match status" value="1"/>
</dbReference>
<dbReference type="FunFam" id="3.40.140.10:FF:000003">
    <property type="entry name" value="COP9 signalosome complex subunit 5"/>
    <property type="match status" value="1"/>
</dbReference>
<dbReference type="InterPro" id="IPR037518">
    <property type="entry name" value="MPN"/>
</dbReference>
<dbReference type="AlphaFoldDB" id="A0A2G5BK00"/>
<dbReference type="GO" id="GO:0006508">
    <property type="term" value="P:proteolysis"/>
    <property type="evidence" value="ECO:0007669"/>
    <property type="project" value="UniProtKB-KW"/>
</dbReference>
<dbReference type="SMART" id="SM00232">
    <property type="entry name" value="JAB_MPN"/>
    <property type="match status" value="1"/>
</dbReference>
<dbReference type="InterPro" id="IPR000555">
    <property type="entry name" value="JAMM/MPN+_dom"/>
</dbReference>
<evidence type="ECO:0000256" key="8">
    <source>
        <dbReference type="ARBA" id="ARBA00022833"/>
    </source>
</evidence>
<dbReference type="STRING" id="763665.A0A2G5BK00"/>
<evidence type="ECO:0000313" key="12">
    <source>
        <dbReference type="Proteomes" id="UP000242474"/>
    </source>
</evidence>
<dbReference type="GO" id="GO:0008237">
    <property type="term" value="F:metallopeptidase activity"/>
    <property type="evidence" value="ECO:0007669"/>
    <property type="project" value="UniProtKB-KW"/>
</dbReference>